<name>Q67QV8_SYMTH</name>
<dbReference type="EMBL" id="AP006840">
    <property type="protein sequence ID" value="BAD39935.1"/>
    <property type="molecule type" value="Genomic_DNA"/>
</dbReference>
<dbReference type="InterPro" id="IPR036634">
    <property type="entry name" value="PRD_sf"/>
</dbReference>
<evidence type="ECO:0000259" key="5">
    <source>
        <dbReference type="PROSITE" id="PS51094"/>
    </source>
</evidence>
<dbReference type="InterPro" id="IPR036388">
    <property type="entry name" value="WH-like_DNA-bd_sf"/>
</dbReference>
<dbReference type="InterPro" id="IPR011608">
    <property type="entry name" value="PRD"/>
</dbReference>
<dbReference type="InterPro" id="IPR007737">
    <property type="entry name" value="Mga_HTH"/>
</dbReference>
<dbReference type="STRING" id="292459.STH950"/>
<evidence type="ECO:0000256" key="3">
    <source>
        <dbReference type="ARBA" id="ARBA00023159"/>
    </source>
</evidence>
<dbReference type="OrthoDB" id="3175596at2"/>
<dbReference type="InterPro" id="IPR016152">
    <property type="entry name" value="PTrfase/Anion_transptr"/>
</dbReference>
<dbReference type="PANTHER" id="PTHR30185:SF12">
    <property type="entry name" value="TRANSCRIPTIONAL REGULATOR MANR"/>
    <property type="match status" value="1"/>
</dbReference>
<dbReference type="SUPFAM" id="SSF63520">
    <property type="entry name" value="PTS-regulatory domain, PRD"/>
    <property type="match status" value="2"/>
</dbReference>
<feature type="domain" description="PRD" evidence="6">
    <location>
        <begin position="171"/>
        <end position="275"/>
    </location>
</feature>
<gene>
    <name evidence="7" type="ordered locus">STH950</name>
</gene>
<dbReference type="Gene3D" id="3.40.930.10">
    <property type="entry name" value="Mannitol-specific EII, Chain A"/>
    <property type="match status" value="1"/>
</dbReference>
<dbReference type="Proteomes" id="UP000000417">
    <property type="component" value="Chromosome"/>
</dbReference>
<dbReference type="eggNOG" id="COG3711">
    <property type="taxonomic scope" value="Bacteria"/>
</dbReference>
<dbReference type="SUPFAM" id="SSF55804">
    <property type="entry name" value="Phoshotransferase/anion transport protein"/>
    <property type="match status" value="1"/>
</dbReference>
<keyword evidence="8" id="KW-1185">Reference proteome</keyword>
<feature type="domain" description="PRD" evidence="6">
    <location>
        <begin position="285"/>
        <end position="391"/>
    </location>
</feature>
<evidence type="ECO:0000256" key="4">
    <source>
        <dbReference type="ARBA" id="ARBA00023163"/>
    </source>
</evidence>
<organism evidence="7 8">
    <name type="scientific">Symbiobacterium thermophilum (strain DSM 24528 / JCM 14929 / IAM 14863 / T)</name>
    <dbReference type="NCBI Taxonomy" id="292459"/>
    <lineage>
        <taxon>Bacteria</taxon>
        <taxon>Bacillati</taxon>
        <taxon>Bacillota</taxon>
        <taxon>Clostridia</taxon>
        <taxon>Eubacteriales</taxon>
        <taxon>Symbiobacteriaceae</taxon>
        <taxon>Symbiobacterium</taxon>
    </lineage>
</organism>
<dbReference type="PANTHER" id="PTHR30185">
    <property type="entry name" value="CRYPTIC BETA-GLUCOSIDE BGL OPERON ANTITERMINATOR"/>
    <property type="match status" value="1"/>
</dbReference>
<reference evidence="7 8" key="1">
    <citation type="journal article" date="2004" name="Nucleic Acids Res.">
        <title>Genome sequence of Symbiobacterium thermophilum, an uncultivable bacterium that depends on microbial commensalism.</title>
        <authorList>
            <person name="Ueda K."/>
            <person name="Yamashita A."/>
            <person name="Ishikawa J."/>
            <person name="Shimada M."/>
            <person name="Watsuji T."/>
            <person name="Morimura K."/>
            <person name="Ikeda H."/>
            <person name="Hattori M."/>
            <person name="Beppu T."/>
        </authorList>
    </citation>
    <scope>NUCLEOTIDE SEQUENCE [LARGE SCALE GENOMIC DNA]</scope>
    <source>
        <strain evidence="8">T / IAM 14863</strain>
    </source>
</reference>
<dbReference type="AlphaFoldDB" id="Q67QV8"/>
<dbReference type="eggNOG" id="COG1762">
    <property type="taxonomic scope" value="Bacteria"/>
</dbReference>
<evidence type="ECO:0000313" key="7">
    <source>
        <dbReference type="EMBL" id="BAD39935.1"/>
    </source>
</evidence>
<keyword evidence="1" id="KW-0677">Repeat</keyword>
<proteinExistence type="predicted"/>
<dbReference type="PROSITE" id="PS51372">
    <property type="entry name" value="PRD_2"/>
    <property type="match status" value="2"/>
</dbReference>
<protein>
    <submittedName>
        <fullName evidence="7">Transcription antiterminator BglG family</fullName>
    </submittedName>
</protein>
<dbReference type="Pfam" id="PF05043">
    <property type="entry name" value="Mga"/>
    <property type="match status" value="1"/>
</dbReference>
<dbReference type="InterPro" id="IPR002178">
    <property type="entry name" value="PTS_EIIA_type-2_dom"/>
</dbReference>
<dbReference type="Gene3D" id="1.10.1790.10">
    <property type="entry name" value="PRD domain"/>
    <property type="match status" value="2"/>
</dbReference>
<dbReference type="GO" id="GO:0006355">
    <property type="term" value="P:regulation of DNA-templated transcription"/>
    <property type="evidence" value="ECO:0007669"/>
    <property type="project" value="InterPro"/>
</dbReference>
<accession>Q67QV8</accession>
<evidence type="ECO:0000256" key="1">
    <source>
        <dbReference type="ARBA" id="ARBA00022737"/>
    </source>
</evidence>
<dbReference type="RefSeq" id="WP_011195082.1">
    <property type="nucleotide sequence ID" value="NC_006177.1"/>
</dbReference>
<dbReference type="HOGENOM" id="CLU_013442_5_2_9"/>
<dbReference type="InterPro" id="IPR050661">
    <property type="entry name" value="BglG_antiterminators"/>
</dbReference>
<dbReference type="Gene3D" id="1.10.10.10">
    <property type="entry name" value="Winged helix-like DNA-binding domain superfamily/Winged helix DNA-binding domain"/>
    <property type="match status" value="1"/>
</dbReference>
<dbReference type="Pfam" id="PF00874">
    <property type="entry name" value="PRD"/>
    <property type="match status" value="2"/>
</dbReference>
<dbReference type="PROSITE" id="PS51094">
    <property type="entry name" value="PTS_EIIA_TYPE_2"/>
    <property type="match status" value="1"/>
</dbReference>
<dbReference type="Pfam" id="PF08279">
    <property type="entry name" value="HTH_11"/>
    <property type="match status" value="1"/>
</dbReference>
<keyword evidence="3" id="KW-0010">Activator</keyword>
<sequence length="642" mass="73930">MGNKSDLIGILRRQEDWVPASTLARMLQVSTRTIRNYVVAINGGRDEPLILSSYKGYRYNRSAAVIPEPHRSRDDLKPEDRVSLIARRLVSSRGSVNFYDLAEELCVSDATLERDLTKVREALRPFALKVFRESDQILIAGMERQKRKYISHLLSSDQQSVLSVALDEFFEGTVDRYTEFERYARGLLKRFGIYADDYGFRNIVIHLVVTLERVANGESITENVPLSTLRDRKEYEVALCIGEYVRENYGVVLTDAELYYVALTISTNSNLLKYKLITPTNIREYIEEKYILLAKMALRRLEDTFYLEPFDDDFVIQFTIHIRNLIQRALTGSHVKNPLVGKFKTTYPLIYDMAVLVANQLREIEGIHVPDDEIVFIAFHIGAYLEQNKADRGRINTLFVYADYHNMHEPVLTKIQQALDQDLNIVAAVPVREFAFAPYDCQLIISTVPETVVEGLPVVYVNVFPTEADLKVIRRKIEEIRLDMRAASVRDHIQRFAVPALFRRNVYAEDEFAMIRILTQECAHLGLCPPSFEQEVLDREAMSSTAFPNQVAIPHSLQHSATRSFLSIVVNERPMRWGNFDVRIIILIGVCKDDRNTFQEFFSDLVSVLCNEIATRQLIQCDSYEAFLQTLTRFLLDQQFIS</sequence>
<evidence type="ECO:0000256" key="2">
    <source>
        <dbReference type="ARBA" id="ARBA00023015"/>
    </source>
</evidence>
<feature type="domain" description="PTS EIIA type-2" evidence="5">
    <location>
        <begin position="495"/>
        <end position="634"/>
    </location>
</feature>
<evidence type="ECO:0000313" key="8">
    <source>
        <dbReference type="Proteomes" id="UP000000417"/>
    </source>
</evidence>
<dbReference type="KEGG" id="sth:STH950"/>
<dbReference type="InterPro" id="IPR013196">
    <property type="entry name" value="HTH_11"/>
</dbReference>
<evidence type="ECO:0000259" key="6">
    <source>
        <dbReference type="PROSITE" id="PS51372"/>
    </source>
</evidence>
<dbReference type="Pfam" id="PF00359">
    <property type="entry name" value="PTS_EIIA_2"/>
    <property type="match status" value="1"/>
</dbReference>
<keyword evidence="4" id="KW-0804">Transcription</keyword>
<keyword evidence="2" id="KW-0805">Transcription regulation</keyword>